<evidence type="ECO:0000313" key="2">
    <source>
        <dbReference type="Proteomes" id="UP000029965"/>
    </source>
</evidence>
<dbReference type="EMBL" id="AQIB01142266">
    <property type="status" value="NOT_ANNOTATED_CDS"/>
    <property type="molecule type" value="Genomic_DNA"/>
</dbReference>
<dbReference type="GeneTree" id="ENSGT01040000242715"/>
<evidence type="ECO:0000313" key="1">
    <source>
        <dbReference type="Ensembl" id="ENSCSAP00000018228.1"/>
    </source>
</evidence>
<organism evidence="1 2">
    <name type="scientific">Chlorocebus sabaeus</name>
    <name type="common">Green monkey</name>
    <name type="synonym">Simia sabaea</name>
    <dbReference type="NCBI Taxonomy" id="60711"/>
    <lineage>
        <taxon>Eukaryota</taxon>
        <taxon>Metazoa</taxon>
        <taxon>Chordata</taxon>
        <taxon>Craniata</taxon>
        <taxon>Vertebrata</taxon>
        <taxon>Euteleostomi</taxon>
        <taxon>Mammalia</taxon>
        <taxon>Eutheria</taxon>
        <taxon>Euarchontoglires</taxon>
        <taxon>Primates</taxon>
        <taxon>Haplorrhini</taxon>
        <taxon>Catarrhini</taxon>
        <taxon>Cercopithecidae</taxon>
        <taxon>Cercopithecinae</taxon>
        <taxon>Chlorocebus</taxon>
    </lineage>
</organism>
<sequence>ERAYSITPPLSLHETSPLNCHWRATGLVTLEGRRLFQ</sequence>
<reference evidence="1 2" key="1">
    <citation type="submission" date="2014-03" db="EMBL/GenBank/DDBJ databases">
        <authorList>
            <person name="Warren W."/>
            <person name="Wilson R.K."/>
        </authorList>
    </citation>
    <scope>NUCLEOTIDE SEQUENCE</scope>
</reference>
<protein>
    <submittedName>
        <fullName evidence="1">Uncharacterized protein</fullName>
    </submittedName>
</protein>
<reference evidence="1" key="3">
    <citation type="submission" date="2025-09" db="UniProtKB">
        <authorList>
            <consortium name="Ensembl"/>
        </authorList>
    </citation>
    <scope>IDENTIFICATION</scope>
</reference>
<dbReference type="Proteomes" id="UP000029965">
    <property type="component" value="Chromosome 2"/>
</dbReference>
<reference evidence="1" key="2">
    <citation type="submission" date="2025-08" db="UniProtKB">
        <authorList>
            <consortium name="Ensembl"/>
        </authorList>
    </citation>
    <scope>IDENTIFICATION</scope>
</reference>
<accession>A0A0D9SBI9</accession>
<dbReference type="Bgee" id="ENSCSAG00000018706">
    <property type="expression patterns" value="Expressed in prefrontal cortex and 5 other cell types or tissues"/>
</dbReference>
<dbReference type="AlphaFoldDB" id="A0A0D9SBI9"/>
<name>A0A0D9SBI9_CHLSB</name>
<proteinExistence type="predicted"/>
<dbReference type="eggNOG" id="ENOG502RW8A">
    <property type="taxonomic scope" value="Eukaryota"/>
</dbReference>
<dbReference type="Ensembl" id="ENSCSAT00000018796.1">
    <property type="protein sequence ID" value="ENSCSAP00000018228.1"/>
    <property type="gene ID" value="ENSCSAG00000018706.1"/>
</dbReference>
<keyword evidence="2" id="KW-1185">Reference proteome</keyword>